<evidence type="ECO:0000313" key="3">
    <source>
        <dbReference type="Proteomes" id="UP001652264"/>
    </source>
</evidence>
<feature type="transmembrane region" description="Helical" evidence="1">
    <location>
        <begin position="99"/>
        <end position="118"/>
    </location>
</feature>
<organism evidence="2 3">
    <name type="scientific">Curtobacterium citreum</name>
    <dbReference type="NCBI Taxonomy" id="2036"/>
    <lineage>
        <taxon>Bacteria</taxon>
        <taxon>Bacillati</taxon>
        <taxon>Actinomycetota</taxon>
        <taxon>Actinomycetes</taxon>
        <taxon>Micrococcales</taxon>
        <taxon>Microbacteriaceae</taxon>
        <taxon>Curtobacterium</taxon>
    </lineage>
</organism>
<keyword evidence="1" id="KW-1133">Transmembrane helix</keyword>
<proteinExistence type="predicted"/>
<keyword evidence="1" id="KW-0472">Membrane</keyword>
<sequence length="410" mass="42320">MKVLHLLLPRVGAQAFLALANYLVSITAAHALTTGPLAAFFAAWALESTWVGAVRMVLVPALLLADRTPRLVPLLAVNVALGTPIAVAVFVVAQAGLPLSTALLLALSVWVLGGYEVARSLLSREHRSTYSIALADGAVFGTALVVTAVVAVTRGVALDAALLSVIGSALGVAMSIAFALRRINPAPRRPLWLWFKDSIQLLRLGVLEWTVFFVISVASLALLGAVGGPEILAGVRLGETIAAPIGLLGSALPFVAAGALRDEHKAEVRWPRPLTLTLGFLIAVTVLWLGTVQLVPAGVLGLLVGDHVDMARGASLGLALGAVASLFAETATLVAKKRGRIRFLSRLRVVQLVTFVPCVAVGALSGTTTGAGLGISVQQSIPATVLGFSQLRSRRHGPAGGFGLGGSSDA</sequence>
<accession>A0ABT2HIY9</accession>
<reference evidence="2 3" key="1">
    <citation type="submission" date="2022-08" db="EMBL/GenBank/DDBJ databases">
        <title>Taxonomy of Curtobacterium flaccumfaciens.</title>
        <authorList>
            <person name="Osdaghi E."/>
            <person name="Taghavi S.M."/>
            <person name="Hamidizade M."/>
            <person name="Abachi H."/>
            <person name="Fazliarab A."/>
            <person name="Baeyen S."/>
            <person name="Portier P."/>
            <person name="Van Vaerenbergh J."/>
            <person name="Jacques M.-A."/>
        </authorList>
    </citation>
    <scope>NUCLEOTIDE SEQUENCE [LARGE SCALE GENOMIC DNA]</scope>
    <source>
        <strain evidence="2 3">LMG8786T</strain>
    </source>
</reference>
<protein>
    <recommendedName>
        <fullName evidence="4">MFS transporter</fullName>
    </recommendedName>
</protein>
<evidence type="ECO:0008006" key="4">
    <source>
        <dbReference type="Google" id="ProtNLM"/>
    </source>
</evidence>
<feature type="transmembrane region" description="Helical" evidence="1">
    <location>
        <begin position="71"/>
        <end position="93"/>
    </location>
</feature>
<keyword evidence="3" id="KW-1185">Reference proteome</keyword>
<feature type="transmembrane region" description="Helical" evidence="1">
    <location>
        <begin position="130"/>
        <end position="154"/>
    </location>
</feature>
<feature type="transmembrane region" description="Helical" evidence="1">
    <location>
        <begin position="280"/>
        <end position="304"/>
    </location>
</feature>
<gene>
    <name evidence="2" type="ORF">NYQ28_11630</name>
</gene>
<dbReference type="EMBL" id="JANVAD010000005">
    <property type="protein sequence ID" value="MCS6523217.1"/>
    <property type="molecule type" value="Genomic_DNA"/>
</dbReference>
<feature type="transmembrane region" description="Helical" evidence="1">
    <location>
        <begin position="241"/>
        <end position="260"/>
    </location>
</feature>
<dbReference type="Proteomes" id="UP001652264">
    <property type="component" value="Unassembled WGS sequence"/>
</dbReference>
<keyword evidence="1" id="KW-0812">Transmembrane</keyword>
<dbReference type="RefSeq" id="WP_141860237.1">
    <property type="nucleotide sequence ID" value="NZ_BMNV01000007.1"/>
</dbReference>
<feature type="transmembrane region" description="Helical" evidence="1">
    <location>
        <begin position="316"/>
        <end position="335"/>
    </location>
</feature>
<feature type="transmembrane region" description="Helical" evidence="1">
    <location>
        <begin position="160"/>
        <end position="180"/>
    </location>
</feature>
<comment type="caution">
    <text evidence="2">The sequence shown here is derived from an EMBL/GenBank/DDBJ whole genome shotgun (WGS) entry which is preliminary data.</text>
</comment>
<feature type="transmembrane region" description="Helical" evidence="1">
    <location>
        <begin position="201"/>
        <end position="226"/>
    </location>
</feature>
<dbReference type="GeneID" id="95322981"/>
<feature type="transmembrane region" description="Helical" evidence="1">
    <location>
        <begin position="347"/>
        <end position="365"/>
    </location>
</feature>
<feature type="transmembrane region" description="Helical" evidence="1">
    <location>
        <begin position="41"/>
        <end position="64"/>
    </location>
</feature>
<evidence type="ECO:0000256" key="1">
    <source>
        <dbReference type="SAM" id="Phobius"/>
    </source>
</evidence>
<name>A0ABT2HIY9_9MICO</name>
<evidence type="ECO:0000313" key="2">
    <source>
        <dbReference type="EMBL" id="MCS6523217.1"/>
    </source>
</evidence>